<keyword evidence="2" id="KW-1185">Reference proteome</keyword>
<dbReference type="RefSeq" id="WP_021821069.1">
    <property type="nucleotide sequence ID" value="NZ_AVBC01000055.1"/>
</dbReference>
<evidence type="ECO:0000313" key="2">
    <source>
        <dbReference type="Proteomes" id="UP000019113"/>
    </source>
</evidence>
<dbReference type="Gene3D" id="1.50.10.10">
    <property type="match status" value="1"/>
</dbReference>
<dbReference type="InterPro" id="IPR012341">
    <property type="entry name" value="6hp_glycosidase-like_sf"/>
</dbReference>
<comment type="caution">
    <text evidence="1">The sequence shown here is derived from an EMBL/GenBank/DDBJ whole genome shotgun (WGS) entry which is preliminary data.</text>
</comment>
<evidence type="ECO:0008006" key="3">
    <source>
        <dbReference type="Google" id="ProtNLM"/>
    </source>
</evidence>
<proteinExistence type="predicted"/>
<protein>
    <recommendedName>
        <fullName evidence="3">Glucuronyl hydrolase</fullName>
    </recommendedName>
</protein>
<dbReference type="SUPFAM" id="SSF48208">
    <property type="entry name" value="Six-hairpin glycosidases"/>
    <property type="match status" value="1"/>
</dbReference>
<accession>W1N1F8</accession>
<evidence type="ECO:0000313" key="1">
    <source>
        <dbReference type="EMBL" id="ERL49319.1"/>
    </source>
</evidence>
<reference evidence="1 2" key="1">
    <citation type="submission" date="2013-08" db="EMBL/GenBank/DDBJ databases">
        <title>draft genome of Halomonas huanghegensis, strain BJGMM-B45T.</title>
        <authorList>
            <person name="Miao C."/>
            <person name="Wan Y."/>
            <person name="Jin W."/>
        </authorList>
    </citation>
    <scope>NUCLEOTIDE SEQUENCE [LARGE SCALE GENOMIC DNA]</scope>
    <source>
        <strain evidence="1 2">BJGMM-B45</strain>
    </source>
</reference>
<dbReference type="InterPro" id="IPR008928">
    <property type="entry name" value="6-hairpin_glycosidase_sf"/>
</dbReference>
<dbReference type="KEGG" id="hhu:AR456_08845"/>
<name>W1N1F8_9GAMM</name>
<organism evidence="1 2">
    <name type="scientific">Halomonas huangheensis</name>
    <dbReference type="NCBI Taxonomy" id="1178482"/>
    <lineage>
        <taxon>Bacteria</taxon>
        <taxon>Pseudomonadati</taxon>
        <taxon>Pseudomonadota</taxon>
        <taxon>Gammaproteobacteria</taxon>
        <taxon>Oceanospirillales</taxon>
        <taxon>Halomonadaceae</taxon>
        <taxon>Halomonas</taxon>
    </lineage>
</organism>
<dbReference type="OrthoDB" id="428577at2"/>
<dbReference type="eggNOG" id="COG2814">
    <property type="taxonomic scope" value="Bacteria"/>
</dbReference>
<dbReference type="STRING" id="1178482.AR456_08845"/>
<dbReference type="PATRIC" id="fig|1178482.3.peg.4101"/>
<dbReference type="EMBL" id="AVBC01000055">
    <property type="protein sequence ID" value="ERL49319.1"/>
    <property type="molecule type" value="Genomic_DNA"/>
</dbReference>
<dbReference type="AlphaFoldDB" id="W1N1F8"/>
<dbReference type="Proteomes" id="UP000019113">
    <property type="component" value="Unassembled WGS sequence"/>
</dbReference>
<sequence>MDGNNAISPLSQAERTKAIDSLLMRLDAIARLNEDGVPLYSSGLSNRWVFSRRGSWMGGFWAGLWWLRARISGAAVDRDTAQRIRRRLVDQMDVKTINRSMVFWYGAAPGALWFDDRTSHQMLETAAEVVAESFSHRLGCIPLGSGMGGGDAGEQCISIDALAPTLRLLAHSSRESIRRLGGAHLGGTLAGCGTREGAYHGQVTRPSYQNPTEAAGRWSRGQAWAMLALAQAAELHGEPFLSEARRACEYWLTSRTQLIPVSHLDKPQEGEDPSAAVLSAIAMLGLSNQPGQTDGWKAQAERILAAVVRSRYFISEGDLAGLFVGMRYRTGTREELVECCCSSFFLLILLLVAEGKIGVLEL</sequence>
<gene>
    <name evidence="1" type="ORF">BJB45_07550</name>
</gene>
<dbReference type="GO" id="GO:0005975">
    <property type="term" value="P:carbohydrate metabolic process"/>
    <property type="evidence" value="ECO:0007669"/>
    <property type="project" value="InterPro"/>
</dbReference>